<evidence type="ECO:0000256" key="1">
    <source>
        <dbReference type="ARBA" id="ARBA00004418"/>
    </source>
</evidence>
<dbReference type="InterPro" id="IPR030678">
    <property type="entry name" value="Peptide/Ni-bd"/>
</dbReference>
<dbReference type="GO" id="GO:0030288">
    <property type="term" value="C:outer membrane-bounded periplasmic space"/>
    <property type="evidence" value="ECO:0007669"/>
    <property type="project" value="UniProtKB-ARBA"/>
</dbReference>
<dbReference type="Proteomes" id="UP000278222">
    <property type="component" value="Unassembled WGS sequence"/>
</dbReference>
<evidence type="ECO:0000259" key="5">
    <source>
        <dbReference type="Pfam" id="PF00496"/>
    </source>
</evidence>
<dbReference type="InterPro" id="IPR000914">
    <property type="entry name" value="SBP_5_dom"/>
</dbReference>
<name>A0A3N1KYN8_9PROT</name>
<dbReference type="GO" id="GO:1904680">
    <property type="term" value="F:peptide transmembrane transporter activity"/>
    <property type="evidence" value="ECO:0007669"/>
    <property type="project" value="TreeGrafter"/>
</dbReference>
<feature type="domain" description="Solute-binding protein family 5" evidence="5">
    <location>
        <begin position="75"/>
        <end position="437"/>
    </location>
</feature>
<proteinExistence type="inferred from homology"/>
<feature type="signal peptide" evidence="4">
    <location>
        <begin position="1"/>
        <end position="22"/>
    </location>
</feature>
<dbReference type="OrthoDB" id="9803988at2"/>
<feature type="chain" id="PRO_5018326248" evidence="4">
    <location>
        <begin position="23"/>
        <end position="524"/>
    </location>
</feature>
<keyword evidence="3 4" id="KW-0732">Signal</keyword>
<evidence type="ECO:0000256" key="4">
    <source>
        <dbReference type="SAM" id="SignalP"/>
    </source>
</evidence>
<dbReference type="InterPro" id="IPR039424">
    <property type="entry name" value="SBP_5"/>
</dbReference>
<sequence length="524" mass="58214">MIAKTLLTAGLALLAAGQVAIAQEQPRRGGTLNFSIAAEPPTYDCHASSTFAVIQRMAPHYSTVLKYEPHKYPAIVGDLAESWTVSPDNLSYTVKLHPGVLFHDGTTLTSEDVKASYDRIANPPAGINSARRDSMVKLDSISTPDPLTVVFKLKEVDVAFLNNLASPWNCIFSAAKLKADPNFPAKNVLGTGPFKFTGHVAGSTWTGERFDGYFRKGHPYLDGFRAITMSSSAMLNALAGGQVDAEFRGVSPPERDRIVRELGQNAQVFEEPWLLHMLVTFNNEKAPFNDARVRKALSIAIDRWGAGASLGRISPLRNVGGILPPGSPYASTDEELVKLPGFGKDMVAARAEARRLLKEAGQENLTFTLANRSIAPYVANGIYLIDQWRQIGVKVEHQQLELAAYFSSMSSGNYDVIIDSFTDYSPDPNTGAIKYISTDRSPQAFSRHTDRKLDELFDLQAKTTDQAERRKLIRELEFRALDQAYAVPFLYWHRIVVMNQRVRNWSMSPFHMIYQDLGDVWLRP</sequence>
<evidence type="ECO:0000256" key="3">
    <source>
        <dbReference type="ARBA" id="ARBA00022729"/>
    </source>
</evidence>
<evidence type="ECO:0000256" key="2">
    <source>
        <dbReference type="ARBA" id="ARBA00005695"/>
    </source>
</evidence>
<organism evidence="6 7">
    <name type="scientific">Stella humosa</name>
    <dbReference type="NCBI Taxonomy" id="94"/>
    <lineage>
        <taxon>Bacteria</taxon>
        <taxon>Pseudomonadati</taxon>
        <taxon>Pseudomonadota</taxon>
        <taxon>Alphaproteobacteria</taxon>
        <taxon>Rhodospirillales</taxon>
        <taxon>Stellaceae</taxon>
        <taxon>Stella</taxon>
    </lineage>
</organism>
<dbReference type="Pfam" id="PF00496">
    <property type="entry name" value="SBP_bac_5"/>
    <property type="match status" value="1"/>
</dbReference>
<comment type="similarity">
    <text evidence="2">Belongs to the bacterial solute-binding protein 5 family.</text>
</comment>
<evidence type="ECO:0000313" key="6">
    <source>
        <dbReference type="EMBL" id="ROP84532.1"/>
    </source>
</evidence>
<evidence type="ECO:0000313" key="7">
    <source>
        <dbReference type="Proteomes" id="UP000278222"/>
    </source>
</evidence>
<gene>
    <name evidence="6" type="ORF">EDC65_3886</name>
</gene>
<dbReference type="PANTHER" id="PTHR30290:SF38">
    <property type="entry name" value="D,D-DIPEPTIDE-BINDING PERIPLASMIC PROTEIN DDPA-RELATED"/>
    <property type="match status" value="1"/>
</dbReference>
<dbReference type="PIRSF" id="PIRSF002741">
    <property type="entry name" value="MppA"/>
    <property type="match status" value="1"/>
</dbReference>
<dbReference type="Gene3D" id="3.10.105.10">
    <property type="entry name" value="Dipeptide-binding Protein, Domain 3"/>
    <property type="match status" value="1"/>
</dbReference>
<comment type="subcellular location">
    <subcellularLocation>
        <location evidence="1">Periplasm</location>
    </subcellularLocation>
</comment>
<accession>A0A3N1KYN8</accession>
<dbReference type="EMBL" id="RJKX01000015">
    <property type="protein sequence ID" value="ROP84532.1"/>
    <property type="molecule type" value="Genomic_DNA"/>
</dbReference>
<protein>
    <submittedName>
        <fullName evidence="6">Peptide/nickel transport system substrate-binding protein</fullName>
    </submittedName>
</protein>
<dbReference type="GO" id="GO:0015833">
    <property type="term" value="P:peptide transport"/>
    <property type="evidence" value="ECO:0007669"/>
    <property type="project" value="TreeGrafter"/>
</dbReference>
<keyword evidence="7" id="KW-1185">Reference proteome</keyword>
<reference evidence="6 7" key="1">
    <citation type="submission" date="2018-11" db="EMBL/GenBank/DDBJ databases">
        <title>Genomic Encyclopedia of Type Strains, Phase IV (KMG-IV): sequencing the most valuable type-strain genomes for metagenomic binning, comparative biology and taxonomic classification.</title>
        <authorList>
            <person name="Goeker M."/>
        </authorList>
    </citation>
    <scope>NUCLEOTIDE SEQUENCE [LARGE SCALE GENOMIC DNA]</scope>
    <source>
        <strain evidence="6 7">DSM 5900</strain>
    </source>
</reference>
<dbReference type="Gene3D" id="3.40.190.10">
    <property type="entry name" value="Periplasmic binding protein-like II"/>
    <property type="match status" value="1"/>
</dbReference>
<dbReference type="GO" id="GO:0043190">
    <property type="term" value="C:ATP-binding cassette (ABC) transporter complex"/>
    <property type="evidence" value="ECO:0007669"/>
    <property type="project" value="InterPro"/>
</dbReference>
<dbReference type="RefSeq" id="WP_123692528.1">
    <property type="nucleotide sequence ID" value="NZ_AP019700.1"/>
</dbReference>
<comment type="caution">
    <text evidence="6">The sequence shown here is derived from an EMBL/GenBank/DDBJ whole genome shotgun (WGS) entry which is preliminary data.</text>
</comment>
<dbReference type="SUPFAM" id="SSF53850">
    <property type="entry name" value="Periplasmic binding protein-like II"/>
    <property type="match status" value="1"/>
</dbReference>
<dbReference type="PANTHER" id="PTHR30290">
    <property type="entry name" value="PERIPLASMIC BINDING COMPONENT OF ABC TRANSPORTER"/>
    <property type="match status" value="1"/>
</dbReference>
<dbReference type="AlphaFoldDB" id="A0A3N1KYN8"/>